<reference evidence="6" key="1">
    <citation type="submission" date="2022-03" db="EMBL/GenBank/DDBJ databases">
        <authorList>
            <person name="Martin C."/>
        </authorList>
    </citation>
    <scope>NUCLEOTIDE SEQUENCE</scope>
</reference>
<dbReference type="SUPFAM" id="SSF57667">
    <property type="entry name" value="beta-beta-alpha zinc fingers"/>
    <property type="match status" value="1"/>
</dbReference>
<dbReference type="AlphaFoldDB" id="A0A8J1TK81"/>
<dbReference type="PANTHER" id="PTHR23235">
    <property type="entry name" value="KRUEPPEL-LIKE TRANSCRIPTION FACTOR"/>
    <property type="match status" value="1"/>
</dbReference>
<protein>
    <submittedName>
        <fullName evidence="6">Uncharacterized protein</fullName>
    </submittedName>
</protein>
<dbReference type="PANTHER" id="PTHR23235:SF120">
    <property type="entry name" value="KRUPPEL-LIKE FACTOR 15"/>
    <property type="match status" value="1"/>
</dbReference>
<accession>A0A8J1TK81</accession>
<evidence type="ECO:0000313" key="6">
    <source>
        <dbReference type="EMBL" id="CAH1778332.1"/>
    </source>
</evidence>
<evidence type="ECO:0000256" key="1">
    <source>
        <dbReference type="ARBA" id="ARBA00022723"/>
    </source>
</evidence>
<dbReference type="PROSITE" id="PS00028">
    <property type="entry name" value="ZINC_FINGER_C2H2_1"/>
    <property type="match status" value="2"/>
</dbReference>
<evidence type="ECO:0000256" key="5">
    <source>
        <dbReference type="SAM" id="MobiDB-lite"/>
    </source>
</evidence>
<dbReference type="SMART" id="SM00355">
    <property type="entry name" value="ZnF_C2H2"/>
    <property type="match status" value="2"/>
</dbReference>
<name>A0A8J1TK81_OWEFU</name>
<organism evidence="6 7">
    <name type="scientific">Owenia fusiformis</name>
    <name type="common">Polychaete worm</name>
    <dbReference type="NCBI Taxonomy" id="6347"/>
    <lineage>
        <taxon>Eukaryota</taxon>
        <taxon>Metazoa</taxon>
        <taxon>Spiralia</taxon>
        <taxon>Lophotrochozoa</taxon>
        <taxon>Annelida</taxon>
        <taxon>Polychaeta</taxon>
        <taxon>Sedentaria</taxon>
        <taxon>Canalipalpata</taxon>
        <taxon>Sabellida</taxon>
        <taxon>Oweniida</taxon>
        <taxon>Oweniidae</taxon>
        <taxon>Owenia</taxon>
    </lineage>
</organism>
<dbReference type="InterPro" id="IPR036236">
    <property type="entry name" value="Znf_C2H2_sf"/>
</dbReference>
<feature type="region of interest" description="Disordered" evidence="5">
    <location>
        <begin position="97"/>
        <end position="124"/>
    </location>
</feature>
<dbReference type="GO" id="GO:0008270">
    <property type="term" value="F:zinc ion binding"/>
    <property type="evidence" value="ECO:0007669"/>
    <property type="project" value="UniProtKB-KW"/>
</dbReference>
<keyword evidence="1" id="KW-0479">Metal-binding</keyword>
<keyword evidence="4" id="KW-0862">Zinc</keyword>
<feature type="non-terminal residue" evidence="6">
    <location>
        <position position="1"/>
    </location>
</feature>
<dbReference type="EMBL" id="CAIIXF020000002">
    <property type="protein sequence ID" value="CAH1778332.1"/>
    <property type="molecule type" value="Genomic_DNA"/>
</dbReference>
<dbReference type="Proteomes" id="UP000749559">
    <property type="component" value="Unassembled WGS sequence"/>
</dbReference>
<dbReference type="Pfam" id="PF00096">
    <property type="entry name" value="zf-C2H2"/>
    <property type="match status" value="1"/>
</dbReference>
<evidence type="ECO:0000313" key="7">
    <source>
        <dbReference type="Proteomes" id="UP000749559"/>
    </source>
</evidence>
<dbReference type="PROSITE" id="PS50157">
    <property type="entry name" value="ZINC_FINGER_C2H2_2"/>
    <property type="match status" value="2"/>
</dbReference>
<keyword evidence="3" id="KW-0863">Zinc-finger</keyword>
<evidence type="ECO:0000256" key="4">
    <source>
        <dbReference type="ARBA" id="ARBA00022833"/>
    </source>
</evidence>
<evidence type="ECO:0000256" key="2">
    <source>
        <dbReference type="ARBA" id="ARBA00022737"/>
    </source>
</evidence>
<sequence length="124" mass="14375">SDPVYRGLPSLTLPMKQAPHSLLQHSLSLYNLPQPGVLHSSKQSVPPKESQNQKQFICKICLKSFEFLHVYKTHLMIHTGEKPFKCDLCHKMFRQSGTMHRHRRTHDERVHREKSPFAGFGDDT</sequence>
<keyword evidence="2" id="KW-0677">Repeat</keyword>
<dbReference type="Gene3D" id="3.30.160.60">
    <property type="entry name" value="Classic Zinc Finger"/>
    <property type="match status" value="2"/>
</dbReference>
<dbReference type="InterPro" id="IPR013087">
    <property type="entry name" value="Znf_C2H2_type"/>
</dbReference>
<dbReference type="OrthoDB" id="6249959at2759"/>
<gene>
    <name evidence="6" type="ORF">OFUS_LOCUS5264</name>
</gene>
<dbReference type="GO" id="GO:0000978">
    <property type="term" value="F:RNA polymerase II cis-regulatory region sequence-specific DNA binding"/>
    <property type="evidence" value="ECO:0007669"/>
    <property type="project" value="TreeGrafter"/>
</dbReference>
<feature type="compositionally biased region" description="Basic and acidic residues" evidence="5">
    <location>
        <begin position="105"/>
        <end position="115"/>
    </location>
</feature>
<dbReference type="FunFam" id="3.30.160.60:FF:000557">
    <property type="entry name" value="zinc finger and SCAN domain-containing protein 29"/>
    <property type="match status" value="1"/>
</dbReference>
<comment type="caution">
    <text evidence="6">The sequence shown here is derived from an EMBL/GenBank/DDBJ whole genome shotgun (WGS) entry which is preliminary data.</text>
</comment>
<proteinExistence type="predicted"/>
<evidence type="ECO:0000256" key="3">
    <source>
        <dbReference type="ARBA" id="ARBA00022771"/>
    </source>
</evidence>
<dbReference type="GO" id="GO:0000981">
    <property type="term" value="F:DNA-binding transcription factor activity, RNA polymerase II-specific"/>
    <property type="evidence" value="ECO:0007669"/>
    <property type="project" value="TreeGrafter"/>
</dbReference>
<keyword evidence="7" id="KW-1185">Reference proteome</keyword>